<dbReference type="Pfam" id="PF01183">
    <property type="entry name" value="Glyco_hydro_25"/>
    <property type="match status" value="1"/>
</dbReference>
<dbReference type="InterPro" id="IPR002053">
    <property type="entry name" value="Glyco_hydro_25"/>
</dbReference>
<dbReference type="Proteomes" id="UP000623678">
    <property type="component" value="Unassembled WGS sequence"/>
</dbReference>
<dbReference type="GO" id="GO:0016052">
    <property type="term" value="P:carbohydrate catabolic process"/>
    <property type="evidence" value="ECO:0007669"/>
    <property type="project" value="TreeGrafter"/>
</dbReference>
<dbReference type="SUPFAM" id="SSF51445">
    <property type="entry name" value="(Trans)glycosidases"/>
    <property type="match status" value="1"/>
</dbReference>
<organism evidence="2 3">
    <name type="scientific">Youxingia wuxianensis</name>
    <dbReference type="NCBI Taxonomy" id="2763678"/>
    <lineage>
        <taxon>Bacteria</taxon>
        <taxon>Bacillati</taxon>
        <taxon>Bacillota</taxon>
        <taxon>Clostridia</taxon>
        <taxon>Eubacteriales</taxon>
        <taxon>Oscillospiraceae</taxon>
        <taxon>Youxingia</taxon>
    </lineage>
</organism>
<evidence type="ECO:0000313" key="2">
    <source>
        <dbReference type="EMBL" id="MBC8586608.1"/>
    </source>
</evidence>
<dbReference type="CDD" id="cd06414">
    <property type="entry name" value="GH25_LytC-like"/>
    <property type="match status" value="1"/>
</dbReference>
<proteinExistence type="inferred from homology"/>
<sequence length="236" mass="26539">MTKGIDISSHQGTEIDFHKVKAAGYSFVIVRAGYGTKVSQTFAPQLEGAQAAGLDTGAYWYSYATSKEAANREVATCLEAIKPYKLTYPVYFDQEYEPVIQAVTKKERTEICKTFLGALETAGYYAGIYASKDWLENWLEPLPEYDKWVAQYASKCTYQGDFGMWQFTGNGKVDGIPAAVDINECYKDYPEIIKKAGLNHLTKKDPPVIDYKAKYFDLLGDLQELINKYKRGQTDG</sequence>
<dbReference type="Gene3D" id="3.20.20.80">
    <property type="entry name" value="Glycosidases"/>
    <property type="match status" value="1"/>
</dbReference>
<evidence type="ECO:0000256" key="1">
    <source>
        <dbReference type="ARBA" id="ARBA00010646"/>
    </source>
</evidence>
<gene>
    <name evidence="2" type="ORF">H8705_13595</name>
</gene>
<protein>
    <submittedName>
        <fullName evidence="2">Uncharacterized protein</fullName>
    </submittedName>
</protein>
<dbReference type="PANTHER" id="PTHR34135:SF2">
    <property type="entry name" value="LYSOZYME"/>
    <property type="match status" value="1"/>
</dbReference>
<dbReference type="GO" id="GO:0009253">
    <property type="term" value="P:peptidoglycan catabolic process"/>
    <property type="evidence" value="ECO:0007669"/>
    <property type="project" value="InterPro"/>
</dbReference>
<dbReference type="PANTHER" id="PTHR34135">
    <property type="entry name" value="LYSOZYME"/>
    <property type="match status" value="1"/>
</dbReference>
<dbReference type="AlphaFoldDB" id="A0A926EN83"/>
<accession>A0A926EN83</accession>
<dbReference type="GO" id="GO:0003796">
    <property type="term" value="F:lysozyme activity"/>
    <property type="evidence" value="ECO:0007669"/>
    <property type="project" value="InterPro"/>
</dbReference>
<reference evidence="2" key="1">
    <citation type="submission" date="2020-08" db="EMBL/GenBank/DDBJ databases">
        <title>Genome public.</title>
        <authorList>
            <person name="Liu C."/>
            <person name="Sun Q."/>
        </authorList>
    </citation>
    <scope>NUCLEOTIDE SEQUENCE</scope>
    <source>
        <strain evidence="2">NSJ-64</strain>
    </source>
</reference>
<dbReference type="EMBL" id="JACRTD010000024">
    <property type="protein sequence ID" value="MBC8586608.1"/>
    <property type="molecule type" value="Genomic_DNA"/>
</dbReference>
<comment type="caution">
    <text evidence="2">The sequence shown here is derived from an EMBL/GenBank/DDBJ whole genome shotgun (WGS) entry which is preliminary data.</text>
</comment>
<dbReference type="RefSeq" id="WP_262396314.1">
    <property type="nucleotide sequence ID" value="NZ_JACRTD010000024.1"/>
</dbReference>
<dbReference type="GO" id="GO:0016998">
    <property type="term" value="P:cell wall macromolecule catabolic process"/>
    <property type="evidence" value="ECO:0007669"/>
    <property type="project" value="InterPro"/>
</dbReference>
<name>A0A926EN83_9FIRM</name>
<comment type="similarity">
    <text evidence="1">Belongs to the glycosyl hydrolase 25 family.</text>
</comment>
<keyword evidence="3" id="KW-1185">Reference proteome</keyword>
<evidence type="ECO:0000313" key="3">
    <source>
        <dbReference type="Proteomes" id="UP000623678"/>
    </source>
</evidence>
<dbReference type="PROSITE" id="PS51904">
    <property type="entry name" value="GLYCOSYL_HYDROL_F25_2"/>
    <property type="match status" value="1"/>
</dbReference>
<dbReference type="InterPro" id="IPR017853">
    <property type="entry name" value="GH"/>
</dbReference>